<keyword evidence="4" id="KW-1185">Reference proteome</keyword>
<evidence type="ECO:0000313" key="3">
    <source>
        <dbReference type="EMBL" id="GER05105.1"/>
    </source>
</evidence>
<name>A0A5A7NBW3_9PROT</name>
<accession>A0A5A7NBW3</accession>
<evidence type="ECO:0000313" key="4">
    <source>
        <dbReference type="Proteomes" id="UP000324996"/>
    </source>
</evidence>
<comment type="caution">
    <text evidence="3">The sequence shown here is derived from an EMBL/GenBank/DDBJ whole genome shotgun (WGS) entry which is preliminary data.</text>
</comment>
<dbReference type="RefSeq" id="WP_042084863.1">
    <property type="nucleotide sequence ID" value="NZ_BKCN01000017.1"/>
</dbReference>
<dbReference type="Proteomes" id="UP000324996">
    <property type="component" value="Unassembled WGS sequence"/>
</dbReference>
<gene>
    <name evidence="3" type="ORF">JCM17846_27870</name>
</gene>
<dbReference type="Pfam" id="PF05545">
    <property type="entry name" value="FixQ"/>
    <property type="match status" value="1"/>
</dbReference>
<sequence>MYEALSNIAGTWGLLFLLVLFIAVLGYALWPRNKDKFDHASRLPLSDEPPEDFGTGKKAPGARPTDKDQRS</sequence>
<dbReference type="CDD" id="cd01324">
    <property type="entry name" value="cbb3_Oxidase_CcoQ"/>
    <property type="match status" value="1"/>
</dbReference>
<proteinExistence type="predicted"/>
<dbReference type="InterPro" id="IPR008621">
    <property type="entry name" value="Cbb3-typ_cyt_oxidase_comp"/>
</dbReference>
<keyword evidence="2" id="KW-0812">Transmembrane</keyword>
<keyword evidence="2" id="KW-0472">Membrane</keyword>
<evidence type="ECO:0000256" key="1">
    <source>
        <dbReference type="SAM" id="MobiDB-lite"/>
    </source>
</evidence>
<feature type="transmembrane region" description="Helical" evidence="2">
    <location>
        <begin position="12"/>
        <end position="30"/>
    </location>
</feature>
<protein>
    <recommendedName>
        <fullName evidence="5">Cytochrome oxidase</fullName>
    </recommendedName>
</protein>
<evidence type="ECO:0000256" key="2">
    <source>
        <dbReference type="SAM" id="Phobius"/>
    </source>
</evidence>
<dbReference type="EMBL" id="BKCN01000017">
    <property type="protein sequence ID" value="GER05105.1"/>
    <property type="molecule type" value="Genomic_DNA"/>
</dbReference>
<keyword evidence="2" id="KW-1133">Transmembrane helix</keyword>
<reference evidence="3 4" key="1">
    <citation type="submission" date="2019-09" db="EMBL/GenBank/DDBJ databases">
        <title>NBRP : Genome information of microbial organism related human and environment.</title>
        <authorList>
            <person name="Hattori M."/>
            <person name="Oshima K."/>
            <person name="Inaba H."/>
            <person name="Suda W."/>
            <person name="Sakamoto M."/>
            <person name="Iino T."/>
            <person name="Kitahara M."/>
            <person name="Oshida Y."/>
            <person name="Iida T."/>
            <person name="Kudo T."/>
            <person name="Itoh T."/>
            <person name="Ohkuma M."/>
        </authorList>
    </citation>
    <scope>NUCLEOTIDE SEQUENCE [LARGE SCALE GENOMIC DNA]</scope>
    <source>
        <strain evidence="3 4">Q-1</strain>
    </source>
</reference>
<dbReference type="AlphaFoldDB" id="A0A5A7NBW3"/>
<organism evidence="3 4">
    <name type="scientific">Iodidimonas nitroreducens</name>
    <dbReference type="NCBI Taxonomy" id="1236968"/>
    <lineage>
        <taxon>Bacteria</taxon>
        <taxon>Pseudomonadati</taxon>
        <taxon>Pseudomonadota</taxon>
        <taxon>Alphaproteobacteria</taxon>
        <taxon>Iodidimonadales</taxon>
        <taxon>Iodidimonadaceae</taxon>
        <taxon>Iodidimonas</taxon>
    </lineage>
</organism>
<evidence type="ECO:0008006" key="5">
    <source>
        <dbReference type="Google" id="ProtNLM"/>
    </source>
</evidence>
<feature type="region of interest" description="Disordered" evidence="1">
    <location>
        <begin position="40"/>
        <end position="71"/>
    </location>
</feature>